<proteinExistence type="predicted"/>
<reference evidence="1 2" key="1">
    <citation type="submission" date="2017-08" db="EMBL/GenBank/DDBJ databases">
        <title>Infants hospitalized years apart are colonized by the same room-sourced microbial strains.</title>
        <authorList>
            <person name="Brooks B."/>
            <person name="Olm M.R."/>
            <person name="Firek B.A."/>
            <person name="Baker R."/>
            <person name="Thomas B.C."/>
            <person name="Morowitz M.J."/>
            <person name="Banfield J.F."/>
        </authorList>
    </citation>
    <scope>NUCLEOTIDE SEQUENCE [LARGE SCALE GENOMIC DNA]</scope>
    <source>
        <strain evidence="1">S2_003_000_R2_11</strain>
    </source>
</reference>
<gene>
    <name evidence="1" type="ORF">DI533_20435</name>
</gene>
<dbReference type="Proteomes" id="UP000248975">
    <property type="component" value="Unassembled WGS sequence"/>
</dbReference>
<dbReference type="InterPro" id="IPR036630">
    <property type="entry name" value="Head_decoration_D_sf"/>
</dbReference>
<dbReference type="Pfam" id="PF02924">
    <property type="entry name" value="HDPD"/>
    <property type="match status" value="1"/>
</dbReference>
<comment type="caution">
    <text evidence="1">The sequence shown here is derived from an EMBL/GenBank/DDBJ whole genome shotgun (WGS) entry which is preliminary data.</text>
</comment>
<name>A0A2W5UAR2_CERSP</name>
<dbReference type="AlphaFoldDB" id="A0A2W5UAR2"/>
<evidence type="ECO:0000313" key="2">
    <source>
        <dbReference type="Proteomes" id="UP000248975"/>
    </source>
</evidence>
<sequence length="138" mass="14140">MTILALMAITPGANSVPNLLAGSEDLGSWAPTQIFSGEADIVTDGLVVAAAVKQYEVISVPTSGDNLGKMVPWDPAATDGSQLAVGIALFAGAVGQSVPYYVGGVFNPDALVWPAAVTTLAAKKAAFMRTNIQISTLY</sequence>
<dbReference type="SUPFAM" id="SSF51274">
    <property type="entry name" value="Head decoration protein D (gpD, major capsid protein D)"/>
    <property type="match status" value="1"/>
</dbReference>
<dbReference type="InterPro" id="IPR004195">
    <property type="entry name" value="Head_decoration_D"/>
</dbReference>
<protein>
    <submittedName>
        <fullName evidence="1">Head decoration protein</fullName>
    </submittedName>
</protein>
<accession>A0A2W5UAR2</accession>
<dbReference type="EMBL" id="QFQS01000010">
    <property type="protein sequence ID" value="PZQ95030.1"/>
    <property type="molecule type" value="Genomic_DNA"/>
</dbReference>
<organism evidence="1 2">
    <name type="scientific">Cereibacter sphaeroides</name>
    <name type="common">Rhodobacter sphaeroides</name>
    <dbReference type="NCBI Taxonomy" id="1063"/>
    <lineage>
        <taxon>Bacteria</taxon>
        <taxon>Pseudomonadati</taxon>
        <taxon>Pseudomonadota</taxon>
        <taxon>Alphaproteobacteria</taxon>
        <taxon>Rhodobacterales</taxon>
        <taxon>Paracoccaceae</taxon>
        <taxon>Cereibacter</taxon>
    </lineage>
</organism>
<dbReference type="Gene3D" id="2.40.300.10">
    <property type="entry name" value="Head decoration protein D"/>
    <property type="match status" value="1"/>
</dbReference>
<evidence type="ECO:0000313" key="1">
    <source>
        <dbReference type="EMBL" id="PZQ95030.1"/>
    </source>
</evidence>